<feature type="compositionally biased region" description="Basic and acidic residues" evidence="1">
    <location>
        <begin position="254"/>
        <end position="270"/>
    </location>
</feature>
<accession>A0A0C3D1V7</accession>
<gene>
    <name evidence="3" type="ORF">SCLCIDRAFT_34336</name>
</gene>
<evidence type="ECO:0000256" key="2">
    <source>
        <dbReference type="SAM" id="Phobius"/>
    </source>
</evidence>
<dbReference type="AlphaFoldDB" id="A0A0C3D1V7"/>
<keyword evidence="2" id="KW-1133">Transmembrane helix</keyword>
<organism evidence="3 4">
    <name type="scientific">Scleroderma citrinum Foug A</name>
    <dbReference type="NCBI Taxonomy" id="1036808"/>
    <lineage>
        <taxon>Eukaryota</taxon>
        <taxon>Fungi</taxon>
        <taxon>Dikarya</taxon>
        <taxon>Basidiomycota</taxon>
        <taxon>Agaricomycotina</taxon>
        <taxon>Agaricomycetes</taxon>
        <taxon>Agaricomycetidae</taxon>
        <taxon>Boletales</taxon>
        <taxon>Sclerodermatineae</taxon>
        <taxon>Sclerodermataceae</taxon>
        <taxon>Scleroderma</taxon>
    </lineage>
</organism>
<dbReference type="OrthoDB" id="2678783at2759"/>
<proteinExistence type="predicted"/>
<dbReference type="HOGENOM" id="CLU_050737_0_0_1"/>
<keyword evidence="2" id="KW-0472">Membrane</keyword>
<reference evidence="4" key="2">
    <citation type="submission" date="2015-01" db="EMBL/GenBank/DDBJ databases">
        <title>Evolutionary Origins and Diversification of the Mycorrhizal Mutualists.</title>
        <authorList>
            <consortium name="DOE Joint Genome Institute"/>
            <consortium name="Mycorrhizal Genomics Consortium"/>
            <person name="Kohler A."/>
            <person name="Kuo A."/>
            <person name="Nagy L.G."/>
            <person name="Floudas D."/>
            <person name="Copeland A."/>
            <person name="Barry K.W."/>
            <person name="Cichocki N."/>
            <person name="Veneault-Fourrey C."/>
            <person name="LaButti K."/>
            <person name="Lindquist E.A."/>
            <person name="Lipzen A."/>
            <person name="Lundell T."/>
            <person name="Morin E."/>
            <person name="Murat C."/>
            <person name="Riley R."/>
            <person name="Ohm R."/>
            <person name="Sun H."/>
            <person name="Tunlid A."/>
            <person name="Henrissat B."/>
            <person name="Grigoriev I.V."/>
            <person name="Hibbett D.S."/>
            <person name="Martin F."/>
        </authorList>
    </citation>
    <scope>NUCLEOTIDE SEQUENCE [LARGE SCALE GENOMIC DNA]</scope>
    <source>
        <strain evidence="4">Foug A</strain>
    </source>
</reference>
<keyword evidence="2" id="KW-0812">Transmembrane</keyword>
<dbReference type="InParanoid" id="A0A0C3D1V7"/>
<name>A0A0C3D1V7_9AGAM</name>
<evidence type="ECO:0000313" key="4">
    <source>
        <dbReference type="Proteomes" id="UP000053989"/>
    </source>
</evidence>
<dbReference type="EMBL" id="KN822462">
    <property type="protein sequence ID" value="KIM50389.1"/>
    <property type="molecule type" value="Genomic_DNA"/>
</dbReference>
<reference evidence="3 4" key="1">
    <citation type="submission" date="2014-04" db="EMBL/GenBank/DDBJ databases">
        <authorList>
            <consortium name="DOE Joint Genome Institute"/>
            <person name="Kuo A."/>
            <person name="Kohler A."/>
            <person name="Nagy L.G."/>
            <person name="Floudas D."/>
            <person name="Copeland A."/>
            <person name="Barry K.W."/>
            <person name="Cichocki N."/>
            <person name="Veneault-Fourrey C."/>
            <person name="LaButti K."/>
            <person name="Lindquist E.A."/>
            <person name="Lipzen A."/>
            <person name="Lundell T."/>
            <person name="Morin E."/>
            <person name="Murat C."/>
            <person name="Sun H."/>
            <person name="Tunlid A."/>
            <person name="Henrissat B."/>
            <person name="Grigoriev I.V."/>
            <person name="Hibbett D.S."/>
            <person name="Martin F."/>
            <person name="Nordberg H.P."/>
            <person name="Cantor M.N."/>
            <person name="Hua S.X."/>
        </authorList>
    </citation>
    <scope>NUCLEOTIDE SEQUENCE [LARGE SCALE GENOMIC DNA]</scope>
    <source>
        <strain evidence="3 4">Foug A</strain>
    </source>
</reference>
<evidence type="ECO:0000256" key="1">
    <source>
        <dbReference type="SAM" id="MobiDB-lite"/>
    </source>
</evidence>
<feature type="transmembrane region" description="Helical" evidence="2">
    <location>
        <begin position="26"/>
        <end position="46"/>
    </location>
</feature>
<sequence length="296" mass="32421">MATLADVAVEESAHVQQELKVLFHQLCMLFGLLIMLLLTESTLYWLNHIQTPRPPNQRALLLGRINNWMNEVEDDSDGTPSNMLTSNFLTSGTANPPSSTTPSAMTKATTVSSATSGVAAAGKVAGKFSSKCAAHPINQEESNNDFDKPISELVQTGSKCKHSGCDDSQYIAMSEVDEADDEESDTGYNNTDIHLTQTAKKPCVTAMVSQRLSVWRSNYGSTAIDIIAHFLSLEYKLVKGEIKDVDEMEDADKLEDADVPGKDTDERRSPQEICGDFMTGLAFLFKDLEAKPENVF</sequence>
<keyword evidence="4" id="KW-1185">Reference proteome</keyword>
<feature type="region of interest" description="Disordered" evidence="1">
    <location>
        <begin position="249"/>
        <end position="271"/>
    </location>
</feature>
<evidence type="ECO:0000313" key="3">
    <source>
        <dbReference type="EMBL" id="KIM50389.1"/>
    </source>
</evidence>
<dbReference type="Proteomes" id="UP000053989">
    <property type="component" value="Unassembled WGS sequence"/>
</dbReference>
<protein>
    <submittedName>
        <fullName evidence="3">Uncharacterized protein</fullName>
    </submittedName>
</protein>